<protein>
    <submittedName>
        <fullName evidence="2">Uncharacterized protein</fullName>
    </submittedName>
</protein>
<name>A0AAD9CZ30_PAPLA</name>
<dbReference type="EMBL" id="JAODAN010000007">
    <property type="protein sequence ID" value="KAK1923085.1"/>
    <property type="molecule type" value="Genomic_DNA"/>
</dbReference>
<feature type="region of interest" description="Disordered" evidence="1">
    <location>
        <begin position="431"/>
        <end position="471"/>
    </location>
</feature>
<dbReference type="AlphaFoldDB" id="A0AAD9CZ30"/>
<gene>
    <name evidence="2" type="ORF">DB88DRAFT_331487</name>
</gene>
<comment type="caution">
    <text evidence="2">The sequence shown here is derived from an EMBL/GenBank/DDBJ whole genome shotgun (WGS) entry which is preliminary data.</text>
</comment>
<feature type="compositionally biased region" description="Basic and acidic residues" evidence="1">
    <location>
        <begin position="431"/>
        <end position="442"/>
    </location>
</feature>
<sequence length="609" mass="67369">MLLRLLPIPTPSSPTPPTILFTLPLPTHAYTARSLPLPPNLLAHRSVCLQEDLECPNVLLGEKSSWISGIVDDVTFSLPAKNITVLLIDGTSMTVPLSAQCTRQLQLVIHEVQLSFAPHEASPRSSTSSNASSSSICSTAPSRRRSPSSLLLSILSPLLAVNQVEASTSQRASLPQLPPQPPARVHRRQARSLLVDTYRQHVLPLLREQLPPAYLPWIIASETSKKMEEFDRIREDINAILSIAGVDLAMTTPMKRSRSTSTTSSATESDSDGETMSPVTPATSVFSTSDCSTPMRYKTGHTPRSYLLSIPPAQSIPFGHRYEYLSLVSRLSSIANRLSAIRKLQGRYEREEGKRRWLEGLERGRLGDKALRKAFSNGHIQARPGVSSEPIKRSGLWRSWTAADQERSEMRDDSTMHPAMLSPVSDSVFMSDHEECSDEDRQFSPLSTLPSPASPRRRSASGTGLNLPNLPDLTIEDEIDVVTDKIIVVHHGPTVRPRMPHRDAADEVPSLWTSRSDDSLPEGDEWEEDARMDYEAPQPKAIRVERVDRALLPSPDLSRPWGISMADSGKLAGEPDKKFVDWEASLQPREEDDNVRVEVYSGVGVVYAQ</sequence>
<accession>A0AAD9CZ30</accession>
<proteinExistence type="predicted"/>
<evidence type="ECO:0000313" key="2">
    <source>
        <dbReference type="EMBL" id="KAK1923085.1"/>
    </source>
</evidence>
<feature type="region of interest" description="Disordered" evidence="1">
    <location>
        <begin position="169"/>
        <end position="188"/>
    </location>
</feature>
<organism evidence="2 3">
    <name type="scientific">Papiliotrema laurentii</name>
    <name type="common">Cryptococcus laurentii</name>
    <dbReference type="NCBI Taxonomy" id="5418"/>
    <lineage>
        <taxon>Eukaryota</taxon>
        <taxon>Fungi</taxon>
        <taxon>Dikarya</taxon>
        <taxon>Basidiomycota</taxon>
        <taxon>Agaricomycotina</taxon>
        <taxon>Tremellomycetes</taxon>
        <taxon>Tremellales</taxon>
        <taxon>Rhynchogastremaceae</taxon>
        <taxon>Papiliotrema</taxon>
    </lineage>
</organism>
<feature type="region of interest" description="Disordered" evidence="1">
    <location>
        <begin position="252"/>
        <end position="287"/>
    </location>
</feature>
<keyword evidence="3" id="KW-1185">Reference proteome</keyword>
<feature type="region of interest" description="Disordered" evidence="1">
    <location>
        <begin position="498"/>
        <end position="525"/>
    </location>
</feature>
<feature type="compositionally biased region" description="Polar residues" evidence="1">
    <location>
        <begin position="277"/>
        <end position="287"/>
    </location>
</feature>
<evidence type="ECO:0000313" key="3">
    <source>
        <dbReference type="Proteomes" id="UP001182556"/>
    </source>
</evidence>
<feature type="region of interest" description="Disordered" evidence="1">
    <location>
        <begin position="119"/>
        <end position="144"/>
    </location>
</feature>
<feature type="compositionally biased region" description="Low complexity" evidence="1">
    <location>
        <begin position="252"/>
        <end position="268"/>
    </location>
</feature>
<dbReference type="Proteomes" id="UP001182556">
    <property type="component" value="Unassembled WGS sequence"/>
</dbReference>
<reference evidence="2" key="1">
    <citation type="submission" date="2023-02" db="EMBL/GenBank/DDBJ databases">
        <title>Identification and recombinant expression of a fungal hydrolase from Papiliotrema laurentii that hydrolyzes apple cutin and clears colloidal polyester polyurethane.</title>
        <authorList>
            <consortium name="DOE Joint Genome Institute"/>
            <person name="Roman V.A."/>
            <person name="Bojanowski C."/>
            <person name="Crable B.R."/>
            <person name="Wagner D.N."/>
            <person name="Hung C.S."/>
            <person name="Nadeau L.J."/>
            <person name="Schratz L."/>
            <person name="Haridas S."/>
            <person name="Pangilinan J."/>
            <person name="Lipzen A."/>
            <person name="Na H."/>
            <person name="Yan M."/>
            <person name="Ng V."/>
            <person name="Grigoriev I.V."/>
            <person name="Spatafora J.W."/>
            <person name="Barlow D."/>
            <person name="Biffinger J."/>
            <person name="Kelley-Loughnane N."/>
            <person name="Varaljay V.A."/>
            <person name="Crookes-Goodson W.J."/>
        </authorList>
    </citation>
    <scope>NUCLEOTIDE SEQUENCE</scope>
    <source>
        <strain evidence="2">5307AH</strain>
    </source>
</reference>
<evidence type="ECO:0000256" key="1">
    <source>
        <dbReference type="SAM" id="MobiDB-lite"/>
    </source>
</evidence>
<feature type="compositionally biased region" description="Low complexity" evidence="1">
    <location>
        <begin position="123"/>
        <end position="144"/>
    </location>
</feature>